<evidence type="ECO:0000313" key="1">
    <source>
        <dbReference type="EMBL" id="RDX74340.1"/>
    </source>
</evidence>
<keyword evidence="2" id="KW-1185">Reference proteome</keyword>
<reference evidence="1" key="1">
    <citation type="submission" date="2018-05" db="EMBL/GenBank/DDBJ databases">
        <title>Draft genome of Mucuna pruriens seed.</title>
        <authorList>
            <person name="Nnadi N.E."/>
            <person name="Vos R."/>
            <person name="Hasami M.H."/>
            <person name="Devisetty U.K."/>
            <person name="Aguiy J.C."/>
        </authorList>
    </citation>
    <scope>NUCLEOTIDE SEQUENCE [LARGE SCALE GENOMIC DNA]</scope>
    <source>
        <strain evidence="1">JCA_2017</strain>
    </source>
</reference>
<protein>
    <submittedName>
        <fullName evidence="1">Uncharacterized protein</fullName>
    </submittedName>
</protein>
<organism evidence="1 2">
    <name type="scientific">Mucuna pruriens</name>
    <name type="common">Velvet bean</name>
    <name type="synonym">Dolichos pruriens</name>
    <dbReference type="NCBI Taxonomy" id="157652"/>
    <lineage>
        <taxon>Eukaryota</taxon>
        <taxon>Viridiplantae</taxon>
        <taxon>Streptophyta</taxon>
        <taxon>Embryophyta</taxon>
        <taxon>Tracheophyta</taxon>
        <taxon>Spermatophyta</taxon>
        <taxon>Magnoliopsida</taxon>
        <taxon>eudicotyledons</taxon>
        <taxon>Gunneridae</taxon>
        <taxon>Pentapetalae</taxon>
        <taxon>rosids</taxon>
        <taxon>fabids</taxon>
        <taxon>Fabales</taxon>
        <taxon>Fabaceae</taxon>
        <taxon>Papilionoideae</taxon>
        <taxon>50 kb inversion clade</taxon>
        <taxon>NPAAA clade</taxon>
        <taxon>indigoferoid/millettioid clade</taxon>
        <taxon>Phaseoleae</taxon>
        <taxon>Mucuna</taxon>
    </lineage>
</organism>
<evidence type="ECO:0000313" key="2">
    <source>
        <dbReference type="Proteomes" id="UP000257109"/>
    </source>
</evidence>
<dbReference type="AlphaFoldDB" id="A0A371F7R8"/>
<name>A0A371F7R8_MUCPR</name>
<comment type="caution">
    <text evidence="1">The sequence shown here is derived from an EMBL/GenBank/DDBJ whole genome shotgun (WGS) entry which is preliminary data.</text>
</comment>
<feature type="non-terminal residue" evidence="1">
    <location>
        <position position="1"/>
    </location>
</feature>
<gene>
    <name evidence="1" type="ORF">CR513_45928</name>
</gene>
<proteinExistence type="predicted"/>
<sequence>MISRDPQREDLLLRPRFGWKHGTDGTMQLGNMHDDMASAHWFLECSLEQVLQGNDNFRCVEPVTEKTEY</sequence>
<dbReference type="EMBL" id="QJKJ01010208">
    <property type="protein sequence ID" value="RDX74340.1"/>
    <property type="molecule type" value="Genomic_DNA"/>
</dbReference>
<accession>A0A371F7R8</accession>
<dbReference type="Proteomes" id="UP000257109">
    <property type="component" value="Unassembled WGS sequence"/>
</dbReference>